<comment type="caution">
    <text evidence="2">The sequence shown here is derived from an EMBL/GenBank/DDBJ whole genome shotgun (WGS) entry which is preliminary data.</text>
</comment>
<organism evidence="2 3">
    <name type="scientific">Ensete ventricosum</name>
    <name type="common">Abyssinian banana</name>
    <name type="synonym">Musa ensete</name>
    <dbReference type="NCBI Taxonomy" id="4639"/>
    <lineage>
        <taxon>Eukaryota</taxon>
        <taxon>Viridiplantae</taxon>
        <taxon>Streptophyta</taxon>
        <taxon>Embryophyta</taxon>
        <taxon>Tracheophyta</taxon>
        <taxon>Spermatophyta</taxon>
        <taxon>Magnoliopsida</taxon>
        <taxon>Liliopsida</taxon>
        <taxon>Zingiberales</taxon>
        <taxon>Musaceae</taxon>
        <taxon>Ensete</taxon>
    </lineage>
</organism>
<proteinExistence type="predicted"/>
<gene>
    <name evidence="2" type="ORF">B296_00001986</name>
</gene>
<dbReference type="AlphaFoldDB" id="A0A427A4T8"/>
<accession>A0A427A4T8</accession>
<dbReference type="PANTHER" id="PTHR36027">
    <property type="entry name" value="MEIOSIS-SPECIFIC PROTEIN ASY3"/>
    <property type="match status" value="1"/>
</dbReference>
<feature type="signal peptide" evidence="1">
    <location>
        <begin position="1"/>
        <end position="25"/>
    </location>
</feature>
<reference evidence="2 3" key="1">
    <citation type="journal article" date="2014" name="Agronomy (Basel)">
        <title>A Draft Genome Sequence for Ensete ventricosum, the Drought-Tolerant Tree Against Hunger.</title>
        <authorList>
            <person name="Harrison J."/>
            <person name="Moore K.A."/>
            <person name="Paszkiewicz K."/>
            <person name="Jones T."/>
            <person name="Grant M."/>
            <person name="Ambacheew D."/>
            <person name="Muzemil S."/>
            <person name="Studholme D.J."/>
        </authorList>
    </citation>
    <scope>NUCLEOTIDE SEQUENCE [LARGE SCALE GENOMIC DNA]</scope>
</reference>
<name>A0A427A4T8_ENSVE</name>
<dbReference type="Proteomes" id="UP000287651">
    <property type="component" value="Unassembled WGS sequence"/>
</dbReference>
<evidence type="ECO:0000313" key="3">
    <source>
        <dbReference type="Proteomes" id="UP000287651"/>
    </source>
</evidence>
<dbReference type="PANTHER" id="PTHR36027:SF1">
    <property type="entry name" value="MEIOSIS-SPECIFIC PROTEIN ASY3"/>
    <property type="match status" value="1"/>
</dbReference>
<feature type="non-terminal residue" evidence="2">
    <location>
        <position position="145"/>
    </location>
</feature>
<evidence type="ECO:0000256" key="1">
    <source>
        <dbReference type="SAM" id="SignalP"/>
    </source>
</evidence>
<sequence length="145" mass="16223">MKSWSIIQRMSWLGLSLLGLNDSFSLINVLYSAHIKCVPFLPYNRSVCQLVGLLEKFKSKIRSQICKKSSKILLDAGEKVHVQLQHAESQIEADLGKFLGIGKSKGKCLESKFQEASHRKLLLQVEGAIESQISDAETRVATLHK</sequence>
<protein>
    <submittedName>
        <fullName evidence="2">Uncharacterized protein</fullName>
    </submittedName>
</protein>
<evidence type="ECO:0000313" key="2">
    <source>
        <dbReference type="EMBL" id="RRT71269.1"/>
    </source>
</evidence>
<feature type="chain" id="PRO_5019467204" evidence="1">
    <location>
        <begin position="26"/>
        <end position="145"/>
    </location>
</feature>
<dbReference type="InterPro" id="IPR037731">
    <property type="entry name" value="ASY3-like"/>
</dbReference>
<keyword evidence="1" id="KW-0732">Signal</keyword>
<dbReference type="GO" id="GO:0051321">
    <property type="term" value="P:meiotic cell cycle"/>
    <property type="evidence" value="ECO:0007669"/>
    <property type="project" value="InterPro"/>
</dbReference>
<dbReference type="EMBL" id="AMZH03003755">
    <property type="protein sequence ID" value="RRT71269.1"/>
    <property type="molecule type" value="Genomic_DNA"/>
</dbReference>